<feature type="domain" description="Sushi" evidence="7">
    <location>
        <begin position="557"/>
        <end position="615"/>
    </location>
</feature>
<feature type="domain" description="Sushi" evidence="7">
    <location>
        <begin position="677"/>
        <end position="735"/>
    </location>
</feature>
<dbReference type="InterPro" id="IPR000436">
    <property type="entry name" value="Sushi_SCR_CCP_dom"/>
</dbReference>
<dbReference type="Gene3D" id="2.10.70.10">
    <property type="entry name" value="Complement Module, domain 1"/>
    <property type="match status" value="12"/>
</dbReference>
<evidence type="ECO:0000256" key="4">
    <source>
        <dbReference type="ARBA" id="ARBA00023157"/>
    </source>
</evidence>
<feature type="signal peptide" evidence="6">
    <location>
        <begin position="1"/>
        <end position="20"/>
    </location>
</feature>
<feature type="disulfide bond" evidence="5">
    <location>
        <begin position="679"/>
        <end position="722"/>
    </location>
</feature>
<protein>
    <submittedName>
        <fullName evidence="8">Complement factor H</fullName>
    </submittedName>
</protein>
<accession>A0A5A9NS69</accession>
<dbReference type="PANTHER" id="PTHR45785:SF2">
    <property type="entry name" value="COMPLEMENT FACTOR H-RELATED"/>
    <property type="match status" value="1"/>
</dbReference>
<feature type="domain" description="Sushi" evidence="7">
    <location>
        <begin position="736"/>
        <end position="794"/>
    </location>
</feature>
<evidence type="ECO:0000313" key="9">
    <source>
        <dbReference type="Proteomes" id="UP000324632"/>
    </source>
</evidence>
<evidence type="ECO:0000259" key="7">
    <source>
        <dbReference type="PROSITE" id="PS50923"/>
    </source>
</evidence>
<evidence type="ECO:0000256" key="1">
    <source>
        <dbReference type="ARBA" id="ARBA00004328"/>
    </source>
</evidence>
<dbReference type="InterPro" id="IPR035976">
    <property type="entry name" value="Sushi/SCR/CCP_sf"/>
</dbReference>
<comment type="caution">
    <text evidence="5">Lacks conserved residue(s) required for the propagation of feature annotation.</text>
</comment>
<evidence type="ECO:0000256" key="5">
    <source>
        <dbReference type="PROSITE-ProRule" id="PRU00302"/>
    </source>
</evidence>
<dbReference type="Pfam" id="PF00084">
    <property type="entry name" value="Sushi"/>
    <property type="match status" value="9"/>
</dbReference>
<feature type="domain" description="Sushi" evidence="7">
    <location>
        <begin position="82"/>
        <end position="143"/>
    </location>
</feature>
<feature type="disulfide bond" evidence="5">
    <location>
        <begin position="738"/>
        <end position="781"/>
    </location>
</feature>
<dbReference type="PANTHER" id="PTHR45785">
    <property type="entry name" value="COMPLEMENT FACTOR H-RELATED"/>
    <property type="match status" value="1"/>
</dbReference>
<keyword evidence="9" id="KW-1185">Reference proteome</keyword>
<dbReference type="CDD" id="cd00033">
    <property type="entry name" value="CCP"/>
    <property type="match status" value="6"/>
</dbReference>
<keyword evidence="3 6" id="KW-0732">Signal</keyword>
<evidence type="ECO:0000256" key="6">
    <source>
        <dbReference type="SAM" id="SignalP"/>
    </source>
</evidence>
<reference evidence="8 9" key="1">
    <citation type="journal article" date="2019" name="Mol. Ecol. Resour.">
        <title>Chromosome-level genome assembly of Triplophysa tibetana, a fish adapted to the harsh high-altitude environment of the Tibetan Plateau.</title>
        <authorList>
            <person name="Yang X."/>
            <person name="Liu H."/>
            <person name="Ma Z."/>
            <person name="Zou Y."/>
            <person name="Zou M."/>
            <person name="Mao Y."/>
            <person name="Li X."/>
            <person name="Wang H."/>
            <person name="Chen T."/>
            <person name="Wang W."/>
            <person name="Yang R."/>
        </authorList>
    </citation>
    <scope>NUCLEOTIDE SEQUENCE [LARGE SCALE GENOMIC DNA]</scope>
    <source>
        <strain evidence="8">TTIB1903HZAU</strain>
        <tissue evidence="8">Muscle</tissue>
    </source>
</reference>
<dbReference type="PROSITE" id="PS50923">
    <property type="entry name" value="SUSHI"/>
    <property type="match status" value="10"/>
</dbReference>
<feature type="domain" description="Sushi" evidence="7">
    <location>
        <begin position="261"/>
        <end position="325"/>
    </location>
</feature>
<evidence type="ECO:0000256" key="3">
    <source>
        <dbReference type="ARBA" id="ARBA00022729"/>
    </source>
</evidence>
<keyword evidence="2 5" id="KW-0768">Sushi</keyword>
<dbReference type="SUPFAM" id="SSF57535">
    <property type="entry name" value="Complement control module/SCR domain"/>
    <property type="match status" value="12"/>
</dbReference>
<comment type="subcellular location">
    <subcellularLocation>
        <location evidence="1">Virion</location>
    </subcellularLocation>
</comment>
<evidence type="ECO:0000313" key="8">
    <source>
        <dbReference type="EMBL" id="KAA0712293.1"/>
    </source>
</evidence>
<sequence length="864" mass="99454">MRASLKLMCFTFWIFSFTFAQDRECHRKDITVENMEPLGQETYAPEEKVRVNCMQGYTGLIRYQCKGGKWELATKQGQCSKKKCGHPEDTPNGDFSLLEGNTEFVFGATVQYTCKKGYEMANRISQRTCRSSGWDNTVPVCEVVKCPPISEDEDLTMSGNTEDGTYNDYVNFECVSPNKKIDREQNHIHCNEKGEWSLPPPKCIEITCTVPEIPHGTVELLKVYKKDDTLQYKCDVGYRPRQGTPRCNTYGWSLKPECEEITCELKEIKYGIKAIEPEGKTFFRAEETVQIICSEKYWIFLTKRSTQTFKCQNDGQWDKNPTCEEIRCEIPRDSRLYSPSYYFYGNMKLDETRSYSCLSRYRQMESVATCTRDGWKPDPLCADVTCEAPNIPNAQIVSPERTNYKINSRIEYKCLPGFEPERLIEITCNSAGRWINEQNCVEKEGSCTTPILENGYIDRDPPTNDTIFYSCNTGYKPLTGEWWGAATCINGRWLNETRCIQDKKCGAVPNVQHGRLTETITGRSAEISCDPGYKSSNKSIKCENGIWETPTCRMDEEGCVSPERVENAVIISKPQERYSAGSHVTYKCHRHFTINGNSDVSCRNSTWDKAPICEAFCSKPLLRVNNCKRIDKTQDERKYSHGDTERYECDDGYESMGETIAKCDGQTWIYPECIRKAQCTKPTKYLQFLTLLDEKNLFNNFETLRYKCNKPYDKIPGGTLTCRDGKWNPTIDCTSSICPPPPDIEDGDIMDKYMTGEVITKVSYSCQLGFVLKEPNRHYRCRDGRWETPPKCLKPCNLTPEIYKDYNIQPIEYNYVKHSDREISFRCNEGWNAGDWKRSDDVKGRCSDGKITIHQKCNTKNWID</sequence>
<feature type="domain" description="Sushi" evidence="7">
    <location>
        <begin position="206"/>
        <end position="260"/>
    </location>
</feature>
<feature type="domain" description="Sushi" evidence="7">
    <location>
        <begin position="625"/>
        <end position="675"/>
    </location>
</feature>
<comment type="caution">
    <text evidence="8">The sequence shown here is derived from an EMBL/GenBank/DDBJ whole genome shotgun (WGS) entry which is preliminary data.</text>
</comment>
<feature type="domain" description="Sushi" evidence="7">
    <location>
        <begin position="503"/>
        <end position="554"/>
    </location>
</feature>
<name>A0A5A9NS69_9TELE</name>
<feature type="domain" description="Sushi" evidence="7">
    <location>
        <begin position="384"/>
        <end position="442"/>
    </location>
</feature>
<proteinExistence type="predicted"/>
<organism evidence="8 9">
    <name type="scientific">Triplophysa tibetana</name>
    <dbReference type="NCBI Taxonomy" id="1572043"/>
    <lineage>
        <taxon>Eukaryota</taxon>
        <taxon>Metazoa</taxon>
        <taxon>Chordata</taxon>
        <taxon>Craniata</taxon>
        <taxon>Vertebrata</taxon>
        <taxon>Euteleostomi</taxon>
        <taxon>Actinopterygii</taxon>
        <taxon>Neopterygii</taxon>
        <taxon>Teleostei</taxon>
        <taxon>Ostariophysi</taxon>
        <taxon>Cypriniformes</taxon>
        <taxon>Nemacheilidae</taxon>
        <taxon>Triplophysa</taxon>
    </lineage>
</organism>
<dbReference type="Proteomes" id="UP000324632">
    <property type="component" value="Chromosome 14"/>
</dbReference>
<feature type="chain" id="PRO_5023116723" evidence="6">
    <location>
        <begin position="21"/>
        <end position="864"/>
    </location>
</feature>
<keyword evidence="4 5" id="KW-1015">Disulfide bond</keyword>
<feature type="disulfide bond" evidence="5">
    <location>
        <begin position="114"/>
        <end position="141"/>
    </location>
</feature>
<gene>
    <name evidence="8" type="ORF">E1301_Tti015093</name>
</gene>
<dbReference type="EMBL" id="SOYY01000014">
    <property type="protein sequence ID" value="KAA0712293.1"/>
    <property type="molecule type" value="Genomic_DNA"/>
</dbReference>
<evidence type="ECO:0000256" key="2">
    <source>
        <dbReference type="ARBA" id="ARBA00022659"/>
    </source>
</evidence>
<dbReference type="SMART" id="SM00032">
    <property type="entry name" value="CCP"/>
    <property type="match status" value="13"/>
</dbReference>
<dbReference type="InterPro" id="IPR051503">
    <property type="entry name" value="ComplSys_Reg/VirEntry_Med"/>
</dbReference>
<dbReference type="AlphaFoldDB" id="A0A5A9NS69"/>
<feature type="disulfide bond" evidence="5">
    <location>
        <begin position="559"/>
        <end position="602"/>
    </location>
</feature>
<feature type="domain" description="Sushi" evidence="7">
    <location>
        <begin position="144"/>
        <end position="205"/>
    </location>
</feature>